<gene>
    <name evidence="3" type="ORF">IAD23_06385</name>
</gene>
<proteinExistence type="predicted"/>
<evidence type="ECO:0000256" key="2">
    <source>
        <dbReference type="SAM" id="Phobius"/>
    </source>
</evidence>
<evidence type="ECO:0000313" key="4">
    <source>
        <dbReference type="Proteomes" id="UP000824125"/>
    </source>
</evidence>
<evidence type="ECO:0000313" key="3">
    <source>
        <dbReference type="EMBL" id="HIU69567.1"/>
    </source>
</evidence>
<protein>
    <submittedName>
        <fullName evidence="3">Uncharacterized protein</fullName>
    </submittedName>
</protein>
<keyword evidence="2" id="KW-1133">Transmembrane helix</keyword>
<feature type="transmembrane region" description="Helical" evidence="2">
    <location>
        <begin position="46"/>
        <end position="69"/>
    </location>
</feature>
<name>A0A9D1MVY9_9FIRM</name>
<accession>A0A9D1MVY9</accession>
<feature type="region of interest" description="Disordered" evidence="1">
    <location>
        <begin position="92"/>
        <end position="115"/>
    </location>
</feature>
<dbReference type="AlphaFoldDB" id="A0A9D1MVY9"/>
<dbReference type="EMBL" id="DVNM01000034">
    <property type="protein sequence ID" value="HIU69567.1"/>
    <property type="molecule type" value="Genomic_DNA"/>
</dbReference>
<sequence>MKYFIFFRAQDAFLLENNSGLFFKIFSTRVPTGFFDSLRRAMLARVLLPMILSPLILVSACPVSFATTFARHKKQMRTPVKTQWDPKKSLFHKKWGPEKSLPRKKTQWGPQKSLPRKLFLGRGGAVERVRNDFSYRIKEKSF</sequence>
<dbReference type="Proteomes" id="UP000824125">
    <property type="component" value="Unassembled WGS sequence"/>
</dbReference>
<keyword evidence="2" id="KW-0812">Transmembrane</keyword>
<reference evidence="3" key="2">
    <citation type="journal article" date="2021" name="PeerJ">
        <title>Extensive microbial diversity within the chicken gut microbiome revealed by metagenomics and culture.</title>
        <authorList>
            <person name="Gilroy R."/>
            <person name="Ravi A."/>
            <person name="Getino M."/>
            <person name="Pursley I."/>
            <person name="Horton D.L."/>
            <person name="Alikhan N.F."/>
            <person name="Baker D."/>
            <person name="Gharbi K."/>
            <person name="Hall N."/>
            <person name="Watson M."/>
            <person name="Adriaenssens E.M."/>
            <person name="Foster-Nyarko E."/>
            <person name="Jarju S."/>
            <person name="Secka A."/>
            <person name="Antonio M."/>
            <person name="Oren A."/>
            <person name="Chaudhuri R.R."/>
            <person name="La Ragione R."/>
            <person name="Hildebrand F."/>
            <person name="Pallen M.J."/>
        </authorList>
    </citation>
    <scope>NUCLEOTIDE SEQUENCE</scope>
    <source>
        <strain evidence="3">CHK176-6737</strain>
    </source>
</reference>
<comment type="caution">
    <text evidence="3">The sequence shown here is derived from an EMBL/GenBank/DDBJ whole genome shotgun (WGS) entry which is preliminary data.</text>
</comment>
<evidence type="ECO:0000256" key="1">
    <source>
        <dbReference type="SAM" id="MobiDB-lite"/>
    </source>
</evidence>
<organism evidence="3 4">
    <name type="scientific">Candidatus Scybalenecus merdavium</name>
    <dbReference type="NCBI Taxonomy" id="2840939"/>
    <lineage>
        <taxon>Bacteria</taxon>
        <taxon>Bacillati</taxon>
        <taxon>Bacillota</taxon>
        <taxon>Clostridia</taxon>
        <taxon>Eubacteriales</taxon>
        <taxon>Oscillospiraceae</taxon>
        <taxon>Oscillospiraceae incertae sedis</taxon>
        <taxon>Candidatus Scybalenecus</taxon>
    </lineage>
</organism>
<reference evidence="3" key="1">
    <citation type="submission" date="2020-10" db="EMBL/GenBank/DDBJ databases">
        <authorList>
            <person name="Gilroy R."/>
        </authorList>
    </citation>
    <scope>NUCLEOTIDE SEQUENCE</scope>
    <source>
        <strain evidence="3">CHK176-6737</strain>
    </source>
</reference>
<keyword evidence="2" id="KW-0472">Membrane</keyword>